<dbReference type="EMBL" id="KQ980326">
    <property type="protein sequence ID" value="KYN16532.1"/>
    <property type="molecule type" value="Genomic_DNA"/>
</dbReference>
<reference evidence="2 3" key="1">
    <citation type="submission" date="2015-09" db="EMBL/GenBank/DDBJ databases">
        <title>Trachymyrmex cornetzi WGS genome.</title>
        <authorList>
            <person name="Nygaard S."/>
            <person name="Hu H."/>
            <person name="Boomsma J."/>
            <person name="Zhang G."/>
        </authorList>
    </citation>
    <scope>NUCLEOTIDE SEQUENCE [LARGE SCALE GENOMIC DNA]</scope>
    <source>
        <strain evidence="2">Tcor2-1</strain>
        <tissue evidence="2">Whole body</tissue>
    </source>
</reference>
<feature type="region of interest" description="Disordered" evidence="1">
    <location>
        <begin position="94"/>
        <end position="122"/>
    </location>
</feature>
<dbReference type="Proteomes" id="UP000078492">
    <property type="component" value="Unassembled WGS sequence"/>
</dbReference>
<feature type="compositionally biased region" description="Basic and acidic residues" evidence="1">
    <location>
        <begin position="96"/>
        <end position="107"/>
    </location>
</feature>
<organism evidence="2 3">
    <name type="scientific">Trachymyrmex cornetzi</name>
    <dbReference type="NCBI Taxonomy" id="471704"/>
    <lineage>
        <taxon>Eukaryota</taxon>
        <taxon>Metazoa</taxon>
        <taxon>Ecdysozoa</taxon>
        <taxon>Arthropoda</taxon>
        <taxon>Hexapoda</taxon>
        <taxon>Insecta</taxon>
        <taxon>Pterygota</taxon>
        <taxon>Neoptera</taxon>
        <taxon>Endopterygota</taxon>
        <taxon>Hymenoptera</taxon>
        <taxon>Apocrita</taxon>
        <taxon>Aculeata</taxon>
        <taxon>Formicoidea</taxon>
        <taxon>Formicidae</taxon>
        <taxon>Myrmicinae</taxon>
        <taxon>Trachymyrmex</taxon>
    </lineage>
</organism>
<proteinExistence type="predicted"/>
<gene>
    <name evidence="2" type="ORF">ALC57_11193</name>
</gene>
<dbReference type="PANTHER" id="PTHR46114:SF1">
    <property type="entry name" value="ZAD DOMAIN-CONTAINING PROTEIN"/>
    <property type="match status" value="1"/>
</dbReference>
<sequence length="286" mass="33663">MSRRSCVNSPDKFCYICGQYTCEKQRLNINDFVTTAYFNYFGRKIENQDKNWVPHKVCQSCAQFLRLWDTGKIKNLPSCITYRYSSSSTEVEFDNENSREEELHDNDNNEVDNFEDDDGSPKLLSQSSLNDLVRELDLPKDKAELLGSRLKERNLLQPDVTFCWYRNREEKFIEFFTDKDSMSYCNNVQGLIEQFGIKYDPKQWRFFIDSSQKSLKGVLLNNGNKYASIPIFHSVHLKENYTNMKTVFECVQYKKHQWKLCGDLKVICMVLGQQAGYTKFPCFICH</sequence>
<name>A0A151J2V7_9HYME</name>
<accession>A0A151J2V7</accession>
<evidence type="ECO:0000313" key="3">
    <source>
        <dbReference type="Proteomes" id="UP000078492"/>
    </source>
</evidence>
<protein>
    <submittedName>
        <fullName evidence="2">Uncharacterized protein</fullName>
    </submittedName>
</protein>
<dbReference type="PANTHER" id="PTHR46114">
    <property type="entry name" value="APPLE DOMAIN-CONTAINING PROTEIN"/>
    <property type="match status" value="1"/>
</dbReference>
<evidence type="ECO:0000256" key="1">
    <source>
        <dbReference type="SAM" id="MobiDB-lite"/>
    </source>
</evidence>
<dbReference type="AlphaFoldDB" id="A0A151J2V7"/>
<feature type="compositionally biased region" description="Acidic residues" evidence="1">
    <location>
        <begin position="108"/>
        <end position="118"/>
    </location>
</feature>
<evidence type="ECO:0000313" key="2">
    <source>
        <dbReference type="EMBL" id="KYN16532.1"/>
    </source>
</evidence>
<keyword evidence="3" id="KW-1185">Reference proteome</keyword>